<comment type="caution">
    <text evidence="2">The sequence shown here is derived from an EMBL/GenBank/DDBJ whole genome shotgun (WGS) entry which is preliminary data.</text>
</comment>
<evidence type="ECO:0000256" key="1">
    <source>
        <dbReference type="SAM" id="Phobius"/>
    </source>
</evidence>
<dbReference type="Pfam" id="PF10321">
    <property type="entry name" value="7TM_GPCR_Srt"/>
    <property type="match status" value="1"/>
</dbReference>
<gene>
    <name evidence="2" type="ORF">Mgra_00003537</name>
</gene>
<dbReference type="InterPro" id="IPR019425">
    <property type="entry name" value="7TM_GPCR_serpentine_rcpt_Srt"/>
</dbReference>
<dbReference type="OrthoDB" id="5857248at2759"/>
<proteinExistence type="predicted"/>
<dbReference type="SUPFAM" id="SSF81321">
    <property type="entry name" value="Family A G protein-coupled receptor-like"/>
    <property type="match status" value="1"/>
</dbReference>
<feature type="non-terminal residue" evidence="2">
    <location>
        <position position="243"/>
    </location>
</feature>
<evidence type="ECO:0000313" key="2">
    <source>
        <dbReference type="EMBL" id="KAF7637148.1"/>
    </source>
</evidence>
<keyword evidence="1" id="KW-0472">Membrane</keyword>
<name>A0A8S9ZVA9_9BILA</name>
<dbReference type="EMBL" id="JABEBT010000023">
    <property type="protein sequence ID" value="KAF7637148.1"/>
    <property type="molecule type" value="Genomic_DNA"/>
</dbReference>
<reference evidence="2" key="1">
    <citation type="journal article" date="2020" name="Ecol. Evol.">
        <title>Genome structure and content of the rice root-knot nematode (Meloidogyne graminicola).</title>
        <authorList>
            <person name="Phan N.T."/>
            <person name="Danchin E.G.J."/>
            <person name="Klopp C."/>
            <person name="Perfus-Barbeoch L."/>
            <person name="Kozlowski D.K."/>
            <person name="Koutsovoulos G.D."/>
            <person name="Lopez-Roques C."/>
            <person name="Bouchez O."/>
            <person name="Zahm M."/>
            <person name="Besnard G."/>
            <person name="Bellafiore S."/>
        </authorList>
    </citation>
    <scope>NUCLEOTIDE SEQUENCE</scope>
    <source>
        <strain evidence="2">VN-18</strain>
    </source>
</reference>
<protein>
    <submittedName>
        <fullName evidence="2">Uncharacterized protein</fullName>
    </submittedName>
</protein>
<accession>A0A8S9ZVA9</accession>
<evidence type="ECO:0000313" key="3">
    <source>
        <dbReference type="Proteomes" id="UP000605970"/>
    </source>
</evidence>
<dbReference type="AlphaFoldDB" id="A0A8S9ZVA9"/>
<feature type="transmembrane region" description="Helical" evidence="1">
    <location>
        <begin position="29"/>
        <end position="51"/>
    </location>
</feature>
<organism evidence="2 3">
    <name type="scientific">Meloidogyne graminicola</name>
    <dbReference type="NCBI Taxonomy" id="189291"/>
    <lineage>
        <taxon>Eukaryota</taxon>
        <taxon>Metazoa</taxon>
        <taxon>Ecdysozoa</taxon>
        <taxon>Nematoda</taxon>
        <taxon>Chromadorea</taxon>
        <taxon>Rhabditida</taxon>
        <taxon>Tylenchina</taxon>
        <taxon>Tylenchomorpha</taxon>
        <taxon>Tylenchoidea</taxon>
        <taxon>Meloidogynidae</taxon>
        <taxon>Meloidogyninae</taxon>
        <taxon>Meloidogyne</taxon>
    </lineage>
</organism>
<sequence>YYNWDYIRVDIYEAENLEWVETSSESLPLPYVVLTFIVYLAIFCILMHQLINLKKRRKMTFNLLQKQEQAIRRISAVVHISSPKFNNFQPYTQQQINQQIMLSNKLQQHQQQRLSIQSRISIQHDLIPQSLIQHERRLLIQAVIQFFVEFSLSSIWFLQMIDCLPDGLLTNVLANWYWIFYNGFRPLVYLAMNKTIRQRIISLWLNRQLESTAEFAKIPRIIPQEIRVTARPIPLKITNIYRV</sequence>
<keyword evidence="1" id="KW-0812">Transmembrane</keyword>
<keyword evidence="1" id="KW-1133">Transmembrane helix</keyword>
<feature type="transmembrane region" description="Helical" evidence="1">
    <location>
        <begin position="173"/>
        <end position="192"/>
    </location>
</feature>
<keyword evidence="3" id="KW-1185">Reference proteome</keyword>
<dbReference type="Proteomes" id="UP000605970">
    <property type="component" value="Unassembled WGS sequence"/>
</dbReference>
<feature type="transmembrane region" description="Helical" evidence="1">
    <location>
        <begin position="138"/>
        <end position="161"/>
    </location>
</feature>
<feature type="non-terminal residue" evidence="2">
    <location>
        <position position="1"/>
    </location>
</feature>